<gene>
    <name evidence="1" type="primary">jg6213</name>
    <name evidence="1" type="ORF">PAEG_LOCUS15605</name>
</gene>
<keyword evidence="2" id="KW-1185">Reference proteome</keyword>
<reference evidence="1" key="1">
    <citation type="submission" date="2022-03" db="EMBL/GenBank/DDBJ databases">
        <authorList>
            <person name="Lindestad O."/>
        </authorList>
    </citation>
    <scope>NUCLEOTIDE SEQUENCE</scope>
</reference>
<accession>A0A8S4RLV4</accession>
<dbReference type="AlphaFoldDB" id="A0A8S4RLV4"/>
<protein>
    <submittedName>
        <fullName evidence="1">Jg6213 protein</fullName>
    </submittedName>
</protein>
<sequence length="78" mass="9057">MLVEAFREKTECVIVLYSEIVKGGFGVVPPELRSLERLNRVTFNFQEQRVKRLASILLLAAREQSLFLHVLITFHRVT</sequence>
<name>A0A8S4RLV4_9NEOP</name>
<proteinExistence type="predicted"/>
<comment type="caution">
    <text evidence="1">The sequence shown here is derived from an EMBL/GenBank/DDBJ whole genome shotgun (WGS) entry which is preliminary data.</text>
</comment>
<dbReference type="EMBL" id="CAKXAJ010025358">
    <property type="protein sequence ID" value="CAH2238519.1"/>
    <property type="molecule type" value="Genomic_DNA"/>
</dbReference>
<organism evidence="1 2">
    <name type="scientific">Pararge aegeria aegeria</name>
    <dbReference type="NCBI Taxonomy" id="348720"/>
    <lineage>
        <taxon>Eukaryota</taxon>
        <taxon>Metazoa</taxon>
        <taxon>Ecdysozoa</taxon>
        <taxon>Arthropoda</taxon>
        <taxon>Hexapoda</taxon>
        <taxon>Insecta</taxon>
        <taxon>Pterygota</taxon>
        <taxon>Neoptera</taxon>
        <taxon>Endopterygota</taxon>
        <taxon>Lepidoptera</taxon>
        <taxon>Glossata</taxon>
        <taxon>Ditrysia</taxon>
        <taxon>Papilionoidea</taxon>
        <taxon>Nymphalidae</taxon>
        <taxon>Satyrinae</taxon>
        <taxon>Satyrini</taxon>
        <taxon>Parargina</taxon>
        <taxon>Pararge</taxon>
    </lineage>
</organism>
<dbReference type="Proteomes" id="UP000838756">
    <property type="component" value="Unassembled WGS sequence"/>
</dbReference>
<evidence type="ECO:0000313" key="1">
    <source>
        <dbReference type="EMBL" id="CAH2238519.1"/>
    </source>
</evidence>
<evidence type="ECO:0000313" key="2">
    <source>
        <dbReference type="Proteomes" id="UP000838756"/>
    </source>
</evidence>